<keyword evidence="3" id="KW-1185">Reference proteome</keyword>
<protein>
    <submittedName>
        <fullName evidence="2">Uncharacterized protein</fullName>
    </submittedName>
</protein>
<comment type="caution">
    <text evidence="2">The sequence shown here is derived from an EMBL/GenBank/DDBJ whole genome shotgun (WGS) entry which is preliminary data.</text>
</comment>
<evidence type="ECO:0000313" key="3">
    <source>
        <dbReference type="Proteomes" id="UP000625711"/>
    </source>
</evidence>
<organism evidence="2 3">
    <name type="scientific">Rhynchophorus ferrugineus</name>
    <name type="common">Red palm weevil</name>
    <name type="synonym">Curculio ferrugineus</name>
    <dbReference type="NCBI Taxonomy" id="354439"/>
    <lineage>
        <taxon>Eukaryota</taxon>
        <taxon>Metazoa</taxon>
        <taxon>Ecdysozoa</taxon>
        <taxon>Arthropoda</taxon>
        <taxon>Hexapoda</taxon>
        <taxon>Insecta</taxon>
        <taxon>Pterygota</taxon>
        <taxon>Neoptera</taxon>
        <taxon>Endopterygota</taxon>
        <taxon>Coleoptera</taxon>
        <taxon>Polyphaga</taxon>
        <taxon>Cucujiformia</taxon>
        <taxon>Curculionidae</taxon>
        <taxon>Dryophthorinae</taxon>
        <taxon>Rhynchophorus</taxon>
    </lineage>
</organism>
<evidence type="ECO:0000256" key="1">
    <source>
        <dbReference type="SAM" id="SignalP"/>
    </source>
</evidence>
<reference evidence="2" key="1">
    <citation type="submission" date="2020-08" db="EMBL/GenBank/DDBJ databases">
        <title>Genome sequencing and assembly of the red palm weevil Rhynchophorus ferrugineus.</title>
        <authorList>
            <person name="Dias G.B."/>
            <person name="Bergman C.M."/>
            <person name="Manee M."/>
        </authorList>
    </citation>
    <scope>NUCLEOTIDE SEQUENCE</scope>
    <source>
        <strain evidence="2">AA-2017</strain>
        <tissue evidence="2">Whole larva</tissue>
    </source>
</reference>
<dbReference type="AlphaFoldDB" id="A0A834I2E1"/>
<evidence type="ECO:0000313" key="2">
    <source>
        <dbReference type="EMBL" id="KAF7273317.1"/>
    </source>
</evidence>
<accession>A0A834I2E1</accession>
<dbReference type="EMBL" id="JAACXV010013493">
    <property type="protein sequence ID" value="KAF7273317.1"/>
    <property type="molecule type" value="Genomic_DNA"/>
</dbReference>
<sequence length="208" mass="24451">MISIFFSLLIIGLSVGAEDLPPLFDIEDYYSCESQQGVYCKVDINLQANNEASGLAQEIKISLADKHKFNRSSLHRMICIAKETYQNRTVEEYLTDLSKRKLERFNVSLTVANLECNEDLPFQFYDVFTIIFCVSYLMMVYQSYDVRRDDLKTPVSKYDKWFKIFSMRHNWRAIVRTNTNSDYVNLKSLDYKIFVIGYKVSTKFHKEV</sequence>
<proteinExistence type="predicted"/>
<keyword evidence="1" id="KW-0732">Signal</keyword>
<dbReference type="Proteomes" id="UP000625711">
    <property type="component" value="Unassembled WGS sequence"/>
</dbReference>
<feature type="chain" id="PRO_5032552149" evidence="1">
    <location>
        <begin position="17"/>
        <end position="208"/>
    </location>
</feature>
<dbReference type="OrthoDB" id="10265389at2759"/>
<feature type="signal peptide" evidence="1">
    <location>
        <begin position="1"/>
        <end position="16"/>
    </location>
</feature>
<gene>
    <name evidence="2" type="ORF">GWI33_013971</name>
</gene>
<name>A0A834I2E1_RHYFE</name>